<evidence type="ECO:0000256" key="3">
    <source>
        <dbReference type="ARBA" id="ARBA00022691"/>
    </source>
</evidence>
<gene>
    <name evidence="5" type="ORF">AZE42_03401</name>
</gene>
<evidence type="ECO:0000256" key="4">
    <source>
        <dbReference type="ARBA" id="ARBA00038314"/>
    </source>
</evidence>
<dbReference type="PANTHER" id="PTHR35897">
    <property type="entry name" value="METHYLTRANSFERASE AUSD"/>
    <property type="match status" value="1"/>
</dbReference>
<dbReference type="GO" id="GO:0016740">
    <property type="term" value="F:transferase activity"/>
    <property type="evidence" value="ECO:0007669"/>
    <property type="project" value="UniProtKB-KW"/>
</dbReference>
<dbReference type="OrthoDB" id="2094832at2759"/>
<accession>A0A1J8QFP4</accession>
<keyword evidence="2" id="KW-0808">Transferase</keyword>
<keyword evidence="3" id="KW-0949">S-adenosyl-L-methionine</keyword>
<sequence>METTTAHDDSKLLLGDINFSIASIPAVDASLYSLTSEEAAFFKTQIGIDDDDELKRHVMEVAPYPCILGFSFLKWHITTNPVYEHILKLGRERPGAVLLDVGCCFGVDSRKAASDGFPMENIISSDINHGNMLPLKIILVNNVYVRIEFLQLGHELFKTTPASYRGHLLPGDVFDPAFIRIAEPSDNVSAAHAIDLSSLKSLNPLHGRISAIYASKLFHCFTEDKQLHLSRALAGLLSAEPGSVICGDQIGALQKGTHSFGLSAKHQVFCHSPQTWSSLWDGEIFQKGSVKVETDLVEVTVFEEPMLLMRWSVTRL</sequence>
<keyword evidence="6" id="KW-1185">Reference proteome</keyword>
<dbReference type="STRING" id="180088.A0A1J8QFP4"/>
<proteinExistence type="inferred from homology"/>
<dbReference type="SUPFAM" id="SSF53335">
    <property type="entry name" value="S-adenosyl-L-methionine-dependent methyltransferases"/>
    <property type="match status" value="1"/>
</dbReference>
<comment type="similarity">
    <text evidence="4">Belongs to the class I-like SAM-binding methyltransferase superfamily.</text>
</comment>
<comment type="pathway">
    <text evidence="1">Secondary metabolite biosynthesis.</text>
</comment>
<evidence type="ECO:0000256" key="2">
    <source>
        <dbReference type="ARBA" id="ARBA00022679"/>
    </source>
</evidence>
<protein>
    <recommendedName>
        <fullName evidence="7">Methyltransferase domain-containing protein</fullName>
    </recommendedName>
</protein>
<reference evidence="5 6" key="1">
    <citation type="submission" date="2016-03" db="EMBL/GenBank/DDBJ databases">
        <title>Comparative genomics of the ectomycorrhizal sister species Rhizopogon vinicolor and Rhizopogon vesiculosus (Basidiomycota: Boletales) reveals a divergence of the mating type B locus.</title>
        <authorList>
            <person name="Mujic A.B."/>
            <person name="Kuo A."/>
            <person name="Tritt A."/>
            <person name="Lipzen A."/>
            <person name="Chen C."/>
            <person name="Johnson J."/>
            <person name="Sharma A."/>
            <person name="Barry K."/>
            <person name="Grigoriev I.V."/>
            <person name="Spatafora J.W."/>
        </authorList>
    </citation>
    <scope>NUCLEOTIDE SEQUENCE [LARGE SCALE GENOMIC DNA]</scope>
    <source>
        <strain evidence="5 6">AM-OR11-056</strain>
    </source>
</reference>
<dbReference type="InterPro" id="IPR029063">
    <property type="entry name" value="SAM-dependent_MTases_sf"/>
</dbReference>
<evidence type="ECO:0000256" key="1">
    <source>
        <dbReference type="ARBA" id="ARBA00005179"/>
    </source>
</evidence>
<comment type="caution">
    <text evidence="5">The sequence shown here is derived from an EMBL/GenBank/DDBJ whole genome shotgun (WGS) entry which is preliminary data.</text>
</comment>
<dbReference type="InterPro" id="IPR051654">
    <property type="entry name" value="Meroterpenoid_MTases"/>
</dbReference>
<dbReference type="Proteomes" id="UP000183567">
    <property type="component" value="Unassembled WGS sequence"/>
</dbReference>
<dbReference type="EMBL" id="LVVM01004668">
    <property type="protein sequence ID" value="OJA12417.1"/>
    <property type="molecule type" value="Genomic_DNA"/>
</dbReference>
<evidence type="ECO:0000313" key="5">
    <source>
        <dbReference type="EMBL" id="OJA12417.1"/>
    </source>
</evidence>
<dbReference type="AlphaFoldDB" id="A0A1J8QFP4"/>
<evidence type="ECO:0000313" key="6">
    <source>
        <dbReference type="Proteomes" id="UP000183567"/>
    </source>
</evidence>
<name>A0A1J8QFP4_9AGAM</name>
<dbReference type="PANTHER" id="PTHR35897:SF1">
    <property type="entry name" value="METHYLTRANSFERASE AUSD"/>
    <property type="match status" value="1"/>
</dbReference>
<organism evidence="5 6">
    <name type="scientific">Rhizopogon vesiculosus</name>
    <dbReference type="NCBI Taxonomy" id="180088"/>
    <lineage>
        <taxon>Eukaryota</taxon>
        <taxon>Fungi</taxon>
        <taxon>Dikarya</taxon>
        <taxon>Basidiomycota</taxon>
        <taxon>Agaricomycotina</taxon>
        <taxon>Agaricomycetes</taxon>
        <taxon>Agaricomycetidae</taxon>
        <taxon>Boletales</taxon>
        <taxon>Suillineae</taxon>
        <taxon>Rhizopogonaceae</taxon>
        <taxon>Rhizopogon</taxon>
    </lineage>
</organism>
<evidence type="ECO:0008006" key="7">
    <source>
        <dbReference type="Google" id="ProtNLM"/>
    </source>
</evidence>